<sequence length="200" mass="21401">MASPVDRPALQRSAIIDAAREMIVAGGLEALSLRRLARQLGVTAPALYGYVHSKQDLLSAIAEAEIERLSSRFTDVDDADPIDRIRAHSRAYITYARENPELFQVMLLAPPALPDSGVPDEAVAPSTTNAFSTAAGAIEDAIAAGSIEADDPQMVALMLWSGAHGVATVLQLGFDLPTEFEDAMINEMTDRLLSGYGYRG</sequence>
<dbReference type="InterPro" id="IPR009057">
    <property type="entry name" value="Homeodomain-like_sf"/>
</dbReference>
<dbReference type="InterPro" id="IPR023772">
    <property type="entry name" value="DNA-bd_HTH_TetR-type_CS"/>
</dbReference>
<dbReference type="PROSITE" id="PS01081">
    <property type="entry name" value="HTH_TETR_1"/>
    <property type="match status" value="1"/>
</dbReference>
<name>A0A6J5YD02_9ZZZZ</name>
<feature type="domain" description="HTH tetR-type" evidence="4">
    <location>
        <begin position="9"/>
        <end position="69"/>
    </location>
</feature>
<dbReference type="SUPFAM" id="SSF46689">
    <property type="entry name" value="Homeodomain-like"/>
    <property type="match status" value="1"/>
</dbReference>
<dbReference type="InterPro" id="IPR036271">
    <property type="entry name" value="Tet_transcr_reg_TetR-rel_C_sf"/>
</dbReference>
<dbReference type="Pfam" id="PF13305">
    <property type="entry name" value="TetR_C_33"/>
    <property type="match status" value="1"/>
</dbReference>
<evidence type="ECO:0000256" key="2">
    <source>
        <dbReference type="ARBA" id="ARBA00023125"/>
    </source>
</evidence>
<dbReference type="PRINTS" id="PR00455">
    <property type="entry name" value="HTHTETR"/>
</dbReference>
<dbReference type="Gene3D" id="1.10.357.10">
    <property type="entry name" value="Tetracycline Repressor, domain 2"/>
    <property type="match status" value="1"/>
</dbReference>
<proteinExistence type="predicted"/>
<dbReference type="PROSITE" id="PS50977">
    <property type="entry name" value="HTH_TETR_2"/>
    <property type="match status" value="1"/>
</dbReference>
<dbReference type="InterPro" id="IPR025996">
    <property type="entry name" value="MT1864/Rv1816-like_C"/>
</dbReference>
<evidence type="ECO:0000256" key="3">
    <source>
        <dbReference type="ARBA" id="ARBA00023163"/>
    </source>
</evidence>
<reference evidence="5" key="1">
    <citation type="submission" date="2020-05" db="EMBL/GenBank/DDBJ databases">
        <authorList>
            <person name="Chiriac C."/>
            <person name="Salcher M."/>
            <person name="Ghai R."/>
            <person name="Kavagutti S V."/>
        </authorList>
    </citation>
    <scope>NUCLEOTIDE SEQUENCE</scope>
</reference>
<dbReference type="GO" id="GO:0000976">
    <property type="term" value="F:transcription cis-regulatory region binding"/>
    <property type="evidence" value="ECO:0007669"/>
    <property type="project" value="TreeGrafter"/>
</dbReference>
<evidence type="ECO:0000313" key="5">
    <source>
        <dbReference type="EMBL" id="CAB4324104.1"/>
    </source>
</evidence>
<evidence type="ECO:0000259" key="4">
    <source>
        <dbReference type="PROSITE" id="PS50977"/>
    </source>
</evidence>
<dbReference type="Pfam" id="PF00440">
    <property type="entry name" value="TetR_N"/>
    <property type="match status" value="1"/>
</dbReference>
<dbReference type="PANTHER" id="PTHR30055">
    <property type="entry name" value="HTH-TYPE TRANSCRIPTIONAL REGULATOR RUTR"/>
    <property type="match status" value="1"/>
</dbReference>
<dbReference type="InterPro" id="IPR050109">
    <property type="entry name" value="HTH-type_TetR-like_transc_reg"/>
</dbReference>
<accession>A0A6J5YD02</accession>
<dbReference type="SUPFAM" id="SSF48498">
    <property type="entry name" value="Tetracyclin repressor-like, C-terminal domain"/>
    <property type="match status" value="1"/>
</dbReference>
<dbReference type="EMBL" id="CAEMXZ010000103">
    <property type="protein sequence ID" value="CAB4324104.1"/>
    <property type="molecule type" value="Genomic_DNA"/>
</dbReference>
<organism evidence="5">
    <name type="scientific">freshwater metagenome</name>
    <dbReference type="NCBI Taxonomy" id="449393"/>
    <lineage>
        <taxon>unclassified sequences</taxon>
        <taxon>metagenomes</taxon>
        <taxon>ecological metagenomes</taxon>
    </lineage>
</organism>
<evidence type="ECO:0000256" key="1">
    <source>
        <dbReference type="ARBA" id="ARBA00023015"/>
    </source>
</evidence>
<protein>
    <submittedName>
        <fullName evidence="5">Unannotated protein</fullName>
    </submittedName>
</protein>
<dbReference type="GO" id="GO:0003700">
    <property type="term" value="F:DNA-binding transcription factor activity"/>
    <property type="evidence" value="ECO:0007669"/>
    <property type="project" value="TreeGrafter"/>
</dbReference>
<keyword evidence="1" id="KW-0805">Transcription regulation</keyword>
<gene>
    <name evidence="5" type="ORF">UFOPK1392_01868</name>
</gene>
<dbReference type="InterPro" id="IPR001647">
    <property type="entry name" value="HTH_TetR"/>
</dbReference>
<dbReference type="AlphaFoldDB" id="A0A6J5YD02"/>
<keyword evidence="2" id="KW-0238">DNA-binding</keyword>
<dbReference type="PANTHER" id="PTHR30055:SF151">
    <property type="entry name" value="TRANSCRIPTIONAL REGULATORY PROTEIN"/>
    <property type="match status" value="1"/>
</dbReference>
<keyword evidence="3" id="KW-0804">Transcription</keyword>